<evidence type="ECO:0000256" key="1">
    <source>
        <dbReference type="SAM" id="MobiDB-lite"/>
    </source>
</evidence>
<feature type="region of interest" description="Disordered" evidence="1">
    <location>
        <begin position="114"/>
        <end position="186"/>
    </location>
</feature>
<reference evidence="2" key="2">
    <citation type="submission" date="2014-05" db="EMBL/GenBank/DDBJ databases">
        <title>The genome and life-stage specific transcriptomes of Globodera pallida elucidate key aspects of plant parasitism by a cyst nematode.</title>
        <authorList>
            <person name="Cotton J.A."/>
            <person name="Lilley C.J."/>
            <person name="Jones L.M."/>
            <person name="Kikuchi T."/>
            <person name="Reid A.J."/>
            <person name="Thorpe P."/>
            <person name="Tsai I.J."/>
            <person name="Beasley H."/>
            <person name="Blok V."/>
            <person name="Cock P.J.A."/>
            <person name="Van den Akker S.E."/>
            <person name="Holroyd N."/>
            <person name="Hunt M."/>
            <person name="Mantelin S."/>
            <person name="Naghra H."/>
            <person name="Pain A."/>
            <person name="Palomares-Rius J.E."/>
            <person name="Zarowiecki M."/>
            <person name="Berriman M."/>
            <person name="Jones J.T."/>
            <person name="Urwin P.E."/>
        </authorList>
    </citation>
    <scope>NUCLEOTIDE SEQUENCE [LARGE SCALE GENOMIC DNA]</scope>
    <source>
        <strain evidence="2">Lindley</strain>
    </source>
</reference>
<dbReference type="AlphaFoldDB" id="A0A183CMN3"/>
<proteinExistence type="predicted"/>
<accession>A0A183CMN3</accession>
<feature type="compositionally biased region" description="Pro residues" evidence="1">
    <location>
        <begin position="124"/>
        <end position="137"/>
    </location>
</feature>
<organism evidence="2 3">
    <name type="scientific">Globodera pallida</name>
    <name type="common">Potato cyst nematode worm</name>
    <name type="synonym">Heterodera pallida</name>
    <dbReference type="NCBI Taxonomy" id="36090"/>
    <lineage>
        <taxon>Eukaryota</taxon>
        <taxon>Metazoa</taxon>
        <taxon>Ecdysozoa</taxon>
        <taxon>Nematoda</taxon>
        <taxon>Chromadorea</taxon>
        <taxon>Rhabditida</taxon>
        <taxon>Tylenchina</taxon>
        <taxon>Tylenchomorpha</taxon>
        <taxon>Tylenchoidea</taxon>
        <taxon>Heteroderidae</taxon>
        <taxon>Heteroderinae</taxon>
        <taxon>Globodera</taxon>
    </lineage>
</organism>
<feature type="region of interest" description="Disordered" evidence="1">
    <location>
        <begin position="203"/>
        <end position="241"/>
    </location>
</feature>
<keyword evidence="2" id="KW-1185">Reference proteome</keyword>
<dbReference type="Proteomes" id="UP000050741">
    <property type="component" value="Unassembled WGS sequence"/>
</dbReference>
<sequence length="241" mass="25800">MDILWKTMPRQMFKKFGLKFGEYLNEWSMVEYLHITPIWPSNGFCSVIIAGSPRLRPVRRLLVLRAAASQPNCWRGGRMDSPRASLRPIAHCGPLNSSGGANWALNVLPTRESAPGAGGLNLAAPPPEGPPAPPPSMGPQARAPPVRSVDDDPAQELADLEEEEWELDEAACGLPGTSQMPPIPEGLALREAERYVVIDEDEWESCVGSPSPPASTSGAGGNVADGSDEKTGTDDPTPPFL</sequence>
<protein>
    <submittedName>
        <fullName evidence="3">Testis-specific X-linked protein</fullName>
    </submittedName>
</protein>
<evidence type="ECO:0000313" key="2">
    <source>
        <dbReference type="Proteomes" id="UP000050741"/>
    </source>
</evidence>
<reference evidence="2" key="1">
    <citation type="submission" date="2013-12" db="EMBL/GenBank/DDBJ databases">
        <authorList>
            <person name="Aslett M."/>
        </authorList>
    </citation>
    <scope>NUCLEOTIDE SEQUENCE [LARGE SCALE GENOMIC DNA]</scope>
    <source>
        <strain evidence="2">Lindley</strain>
    </source>
</reference>
<reference evidence="3" key="3">
    <citation type="submission" date="2016-06" db="UniProtKB">
        <authorList>
            <consortium name="WormBaseParasite"/>
        </authorList>
    </citation>
    <scope>IDENTIFICATION</scope>
</reference>
<dbReference type="WBParaSite" id="GPLIN_001413900">
    <property type="protein sequence ID" value="GPLIN_001413900"/>
    <property type="gene ID" value="GPLIN_001413900"/>
</dbReference>
<name>A0A183CMN3_GLOPA</name>
<evidence type="ECO:0000313" key="3">
    <source>
        <dbReference type="WBParaSite" id="GPLIN_001413900"/>
    </source>
</evidence>
<feature type="compositionally biased region" description="Acidic residues" evidence="1">
    <location>
        <begin position="151"/>
        <end position="169"/>
    </location>
</feature>